<evidence type="ECO:0000313" key="3">
    <source>
        <dbReference type="Proteomes" id="UP000187261"/>
    </source>
</evidence>
<dbReference type="STRING" id="1121284.SAMN05660493_01573"/>
<dbReference type="InterPro" id="IPR005901">
    <property type="entry name" value="GLPGLI"/>
</dbReference>
<feature type="compositionally biased region" description="Low complexity" evidence="1">
    <location>
        <begin position="290"/>
        <end position="311"/>
    </location>
</feature>
<dbReference type="NCBIfam" id="TIGR01200">
    <property type="entry name" value="GLPGLI"/>
    <property type="match status" value="1"/>
</dbReference>
<dbReference type="OrthoDB" id="1440774at2"/>
<organism evidence="2 3">
    <name type="scientific">Epilithonimonas bovis DSM 19482</name>
    <dbReference type="NCBI Taxonomy" id="1121284"/>
    <lineage>
        <taxon>Bacteria</taxon>
        <taxon>Pseudomonadati</taxon>
        <taxon>Bacteroidota</taxon>
        <taxon>Flavobacteriia</taxon>
        <taxon>Flavobacteriales</taxon>
        <taxon>Weeksellaceae</taxon>
        <taxon>Chryseobacterium group</taxon>
        <taxon>Epilithonimonas</taxon>
    </lineage>
</organism>
<dbReference type="EMBL" id="FTPU01000014">
    <property type="protein sequence ID" value="SIT96877.1"/>
    <property type="molecule type" value="Genomic_DNA"/>
</dbReference>
<name>A0A1U7PW00_9FLAO</name>
<proteinExistence type="predicted"/>
<accession>A0A1U7PW00</accession>
<dbReference type="Proteomes" id="UP000187261">
    <property type="component" value="Unassembled WGS sequence"/>
</dbReference>
<evidence type="ECO:0000256" key="1">
    <source>
        <dbReference type="SAM" id="MobiDB-lite"/>
    </source>
</evidence>
<dbReference type="RefSeq" id="WP_076783076.1">
    <property type="nucleotide sequence ID" value="NZ_FTPU01000014.1"/>
</dbReference>
<sequence>MNKIIVLIMFLAFGKVFCQTDRYIYQTEANPDTINLVDMKVEKTFLDVSKTQTLFISESRLLRDSLRSTLKLQEKQEIKKSKKDKPDFPKLADGKSIQPTFFEYFIIKDLAGNSVNLVENVGPKQVYYQEDRKLNWEITPQTSEYKGYKIQKATVNFGGRNWTAWFSPDIKLSDGPYKFYGLPGLILKLEDDKGDYRFSFLKKVVVTNAYQEQIMPDARKSSRINFAGDKASVRMELSKNKDSQINLDQFNPGGGRGMHQRNGAMNGGFNGPPGGNGGMPNGEMGGAPNMGGMPAATSGQNTGFTNFGNTNPIELTNK</sequence>
<feature type="compositionally biased region" description="Gly residues" evidence="1">
    <location>
        <begin position="265"/>
        <end position="289"/>
    </location>
</feature>
<evidence type="ECO:0000313" key="2">
    <source>
        <dbReference type="EMBL" id="SIT96877.1"/>
    </source>
</evidence>
<dbReference type="AlphaFoldDB" id="A0A1U7PW00"/>
<feature type="region of interest" description="Disordered" evidence="1">
    <location>
        <begin position="265"/>
        <end position="318"/>
    </location>
</feature>
<dbReference type="Pfam" id="PF09697">
    <property type="entry name" value="Porph_ging"/>
    <property type="match status" value="1"/>
</dbReference>
<reference evidence="3" key="1">
    <citation type="submission" date="2016-10" db="EMBL/GenBank/DDBJ databases">
        <authorList>
            <person name="Varghese N."/>
            <person name="Submissions S."/>
        </authorList>
    </citation>
    <scope>NUCLEOTIDE SEQUENCE [LARGE SCALE GENOMIC DNA]</scope>
    <source>
        <strain evidence="3">DSM 19482</strain>
    </source>
</reference>
<gene>
    <name evidence="2" type="ORF">SAMN05660493_01573</name>
</gene>
<keyword evidence="3" id="KW-1185">Reference proteome</keyword>
<protein>
    <submittedName>
        <fullName evidence="2">GLPGLI family protein</fullName>
    </submittedName>
</protein>